<dbReference type="InterPro" id="IPR017932">
    <property type="entry name" value="GATase_2_dom"/>
</dbReference>
<keyword evidence="7" id="KW-1185">Reference proteome</keyword>
<evidence type="ECO:0000256" key="2">
    <source>
        <dbReference type="ARBA" id="ARBA00022888"/>
    </source>
</evidence>
<organism evidence="6 7">
    <name type="scientific">Pseudozyma flocculosa</name>
    <dbReference type="NCBI Taxonomy" id="84751"/>
    <lineage>
        <taxon>Eukaryota</taxon>
        <taxon>Fungi</taxon>
        <taxon>Dikarya</taxon>
        <taxon>Basidiomycota</taxon>
        <taxon>Ustilaginomycotina</taxon>
        <taxon>Ustilaginomycetes</taxon>
        <taxon>Ustilaginales</taxon>
        <taxon>Ustilaginaceae</taxon>
        <taxon>Pseudozyma</taxon>
    </lineage>
</organism>
<dbReference type="InterPro" id="IPR001962">
    <property type="entry name" value="Asn_synthase"/>
</dbReference>
<dbReference type="InterPro" id="IPR014729">
    <property type="entry name" value="Rossmann-like_a/b/a_fold"/>
</dbReference>
<name>A0A5C3F762_9BASI</name>
<dbReference type="EMBL" id="OOIP01000016">
    <property type="protein sequence ID" value="SPO39896.1"/>
    <property type="molecule type" value="Genomic_DNA"/>
</dbReference>
<dbReference type="InterPro" id="IPR029055">
    <property type="entry name" value="Ntn_hydrolases_N"/>
</dbReference>
<keyword evidence="2" id="KW-0061">Asparagine biosynthesis</keyword>
<dbReference type="Proteomes" id="UP000323386">
    <property type="component" value="Unassembled WGS sequence"/>
</dbReference>
<reference evidence="6 7" key="1">
    <citation type="submission" date="2018-03" db="EMBL/GenBank/DDBJ databases">
        <authorList>
            <person name="Guldener U."/>
        </authorList>
    </citation>
    <scope>NUCLEOTIDE SEQUENCE [LARGE SCALE GENOMIC DNA]</scope>
    <source>
        <strain evidence="6 7">DAOM196992</strain>
    </source>
</reference>
<proteinExistence type="predicted"/>
<feature type="region of interest" description="Disordered" evidence="4">
    <location>
        <begin position="366"/>
        <end position="388"/>
    </location>
</feature>
<dbReference type="InterPro" id="IPR051857">
    <property type="entry name" value="Asn_synthetase_domain"/>
</dbReference>
<dbReference type="SUPFAM" id="SSF56235">
    <property type="entry name" value="N-terminal nucleophile aminohydrolases (Ntn hydrolases)"/>
    <property type="match status" value="1"/>
</dbReference>
<accession>A0A5C3F762</accession>
<evidence type="ECO:0000256" key="1">
    <source>
        <dbReference type="ARBA" id="ARBA00022605"/>
    </source>
</evidence>
<keyword evidence="3" id="KW-0315">Glutamine amidotransferase</keyword>
<evidence type="ECO:0000259" key="5">
    <source>
        <dbReference type="PROSITE" id="PS51278"/>
    </source>
</evidence>
<dbReference type="SUPFAM" id="SSF52402">
    <property type="entry name" value="Adenine nucleotide alpha hydrolases-like"/>
    <property type="match status" value="2"/>
</dbReference>
<sequence>MCGIALLVSTSGNDERTTQDPKPSLKALYPAVQRSNRRRGPDQDAAATHTLVRQDGSQIVLSLTSSVLGLRGRVLTPQPLVSANGRFLLAWNGQIFDWDQPSSITTSSKAKLDRGENDGRLLFDTIVERVELLEAGQGASAPAAASSIGEAVRSSLAEVEGPYAFALVDKLAGVLVYGRDPLGRRSLLVTYDGEQGMMLASVSCLEAVTAGLDMQEADCASLWTVNLHQSHLESSALERQSSRYAPLRLYELDNPAATPTDLDVPSSSLEDRHAASAAFEAVLAKSVEARVTNIRTHGRRDEAHVAVLFSGGLDCATLARLADRFVPLEQPIDLLNVAFENPRAIKAARLEAERARLRACKQQAPRRRRAAFEAGQEASPLDSGDRGQADATSAAALDVALPEVDIYDVPDRLTGRATHAELVALAPRRRWNFVEINVTYAEYCEARETVMALMHPTASVMDLSIASALFFASRGYGHVVEASSMRRQAYTTPARVLISGLGADELLGGYSRHRNAFARHGWAGLVEELQLDLARLPTRNLGRDDRILSTHGREARYPFLAHPVLSHLCSLPVPAKTDPRMGEGTGDKLLLRDLASSPSIGLVGAARLKKRAMQFGTRAAKIDEGQGNVKGHESIK</sequence>
<dbReference type="OrthoDB" id="10252281at2759"/>
<feature type="domain" description="Glutamine amidotransferase type-2" evidence="5">
    <location>
        <begin position="2"/>
        <end position="228"/>
    </location>
</feature>
<dbReference type="Pfam" id="PF00733">
    <property type="entry name" value="Asn_synthase"/>
    <property type="match status" value="1"/>
</dbReference>
<dbReference type="Gene3D" id="3.40.50.620">
    <property type="entry name" value="HUPs"/>
    <property type="match status" value="2"/>
</dbReference>
<evidence type="ECO:0000256" key="3">
    <source>
        <dbReference type="ARBA" id="ARBA00022962"/>
    </source>
</evidence>
<dbReference type="CDD" id="cd01991">
    <property type="entry name" value="Asn_synthase_B_C"/>
    <property type="match status" value="1"/>
</dbReference>
<gene>
    <name evidence="6" type="ORF">PSFLO_05377</name>
</gene>
<evidence type="ECO:0000256" key="4">
    <source>
        <dbReference type="SAM" id="MobiDB-lite"/>
    </source>
</evidence>
<dbReference type="PANTHER" id="PTHR45937">
    <property type="entry name" value="ASPARAGINE SYNTHETASE DOMAIN-CONTAINING PROTEIN 1"/>
    <property type="match status" value="1"/>
</dbReference>
<dbReference type="Pfam" id="PF13537">
    <property type="entry name" value="GATase_7"/>
    <property type="match status" value="1"/>
</dbReference>
<dbReference type="PROSITE" id="PS51278">
    <property type="entry name" value="GATASE_TYPE_2"/>
    <property type="match status" value="1"/>
</dbReference>
<dbReference type="Gene3D" id="3.60.20.10">
    <property type="entry name" value="Glutamine Phosphoribosylpyrophosphate, subunit 1, domain 1"/>
    <property type="match status" value="1"/>
</dbReference>
<evidence type="ECO:0000313" key="6">
    <source>
        <dbReference type="EMBL" id="SPO39896.1"/>
    </source>
</evidence>
<dbReference type="GO" id="GO:0004066">
    <property type="term" value="F:asparagine synthase (glutamine-hydrolyzing) activity"/>
    <property type="evidence" value="ECO:0007669"/>
    <property type="project" value="InterPro"/>
</dbReference>
<dbReference type="AlphaFoldDB" id="A0A5C3F762"/>
<dbReference type="GO" id="GO:0006529">
    <property type="term" value="P:asparagine biosynthetic process"/>
    <property type="evidence" value="ECO:0007669"/>
    <property type="project" value="UniProtKB-KW"/>
</dbReference>
<keyword evidence="1" id="KW-0028">Amino-acid biosynthesis</keyword>
<dbReference type="PANTHER" id="PTHR45937:SF1">
    <property type="entry name" value="ASPARAGINE SYNTHETASE DOMAIN-CONTAINING PROTEIN 1"/>
    <property type="match status" value="1"/>
</dbReference>
<protein>
    <recommendedName>
        <fullName evidence="5">Glutamine amidotransferase type-2 domain-containing protein</fullName>
    </recommendedName>
</protein>
<evidence type="ECO:0000313" key="7">
    <source>
        <dbReference type="Proteomes" id="UP000323386"/>
    </source>
</evidence>